<keyword evidence="2" id="KW-0229">DNA integration</keyword>
<reference evidence="6 7" key="1">
    <citation type="submission" date="2018-03" db="EMBL/GenBank/DDBJ databases">
        <title>Whole genome sequencing of Histamine producing bacteria.</title>
        <authorList>
            <person name="Butler K."/>
        </authorList>
    </citation>
    <scope>NUCLEOTIDE SEQUENCE [LARGE SCALE GENOMIC DNA]</scope>
    <source>
        <strain evidence="6 7">DSM 19138</strain>
    </source>
</reference>
<name>A0A2T3NJT2_9GAMM</name>
<dbReference type="InterPro" id="IPR050808">
    <property type="entry name" value="Phage_Integrase"/>
</dbReference>
<dbReference type="CDD" id="cd00801">
    <property type="entry name" value="INT_P4_C"/>
    <property type="match status" value="1"/>
</dbReference>
<comment type="caution">
    <text evidence="6">The sequence shown here is derived from an EMBL/GenBank/DDBJ whole genome shotgun (WGS) entry which is preliminary data.</text>
</comment>
<dbReference type="GO" id="GO:0015074">
    <property type="term" value="P:DNA integration"/>
    <property type="evidence" value="ECO:0007669"/>
    <property type="project" value="UniProtKB-KW"/>
</dbReference>
<dbReference type="SUPFAM" id="SSF56349">
    <property type="entry name" value="DNA breaking-rejoining enzymes"/>
    <property type="match status" value="1"/>
</dbReference>
<dbReference type="Gene3D" id="1.10.443.10">
    <property type="entry name" value="Intergrase catalytic core"/>
    <property type="match status" value="1"/>
</dbReference>
<dbReference type="InterPro" id="IPR053876">
    <property type="entry name" value="Phage_int_M"/>
</dbReference>
<proteinExistence type="inferred from homology"/>
<dbReference type="InterPro" id="IPR010998">
    <property type="entry name" value="Integrase_recombinase_N"/>
</dbReference>
<dbReference type="EMBL" id="PYMB01000001">
    <property type="protein sequence ID" value="PSW15768.1"/>
    <property type="molecule type" value="Genomic_DNA"/>
</dbReference>
<dbReference type="InterPro" id="IPR038488">
    <property type="entry name" value="Integrase_DNA-bd_sf"/>
</dbReference>
<evidence type="ECO:0000313" key="7">
    <source>
        <dbReference type="Proteomes" id="UP000241346"/>
    </source>
</evidence>
<organism evidence="6 7">
    <name type="scientific">Photobacterium rosenbergii</name>
    <dbReference type="NCBI Taxonomy" id="294936"/>
    <lineage>
        <taxon>Bacteria</taxon>
        <taxon>Pseudomonadati</taxon>
        <taxon>Pseudomonadota</taxon>
        <taxon>Gammaproteobacteria</taxon>
        <taxon>Vibrionales</taxon>
        <taxon>Vibrionaceae</taxon>
        <taxon>Photobacterium</taxon>
    </lineage>
</organism>
<dbReference type="PROSITE" id="PS51898">
    <property type="entry name" value="TYR_RECOMBINASE"/>
    <property type="match status" value="1"/>
</dbReference>
<dbReference type="Gene3D" id="1.10.150.130">
    <property type="match status" value="1"/>
</dbReference>
<comment type="similarity">
    <text evidence="1">Belongs to the 'phage' integrase family.</text>
</comment>
<sequence length="416" mass="48565">MKITDALLRNIVGKPYSGAPQIAYGEGLSLRISPKGKVTWVLRYNFNGLPVRVKLGEYPAMKIKEAREKRDEHKALVAKGIDPRGNHIKLGVNSPKTISALIEYYIENYLMESNKQWPAIESLLRRSIIPHIGDYPADDIELADYVHLFKLEKEKAGAKHATRLLYRFKSILNYGVRHGFLKQNHLNHLKGSDVGEMSKPVKRKLTDVEIGALWVCIDTLPYHETMKNLLKLTMIFGSRVGELRLSEKSHFDFEEMIWTVPAENHKMGRKTGEKIVRPIPVMAEEILKQQIDIEPEFKYMFPRYYIVKDKPLNPKTPYRPSLVLAQMMTEMGYTETRNHDMRRTARNAWEALEFPEKVSETMIGHKVHKGVQEHYIDYFYLDKQRDCYEKWCDYIHMQIESFLQQIQEHGYLRVVS</sequence>
<dbReference type="InterPro" id="IPR013762">
    <property type="entry name" value="Integrase-like_cat_sf"/>
</dbReference>
<evidence type="ECO:0000256" key="1">
    <source>
        <dbReference type="ARBA" id="ARBA00008857"/>
    </source>
</evidence>
<dbReference type="Proteomes" id="UP000241346">
    <property type="component" value="Unassembled WGS sequence"/>
</dbReference>
<evidence type="ECO:0000256" key="2">
    <source>
        <dbReference type="ARBA" id="ARBA00022908"/>
    </source>
</evidence>
<dbReference type="Pfam" id="PF00589">
    <property type="entry name" value="Phage_integrase"/>
    <property type="match status" value="1"/>
</dbReference>
<gene>
    <name evidence="6" type="ORF">C9J01_01765</name>
</gene>
<feature type="domain" description="Tyr recombinase" evidence="5">
    <location>
        <begin position="200"/>
        <end position="389"/>
    </location>
</feature>
<keyword evidence="3" id="KW-0238">DNA-binding</keyword>
<dbReference type="InterPro" id="IPR025166">
    <property type="entry name" value="Integrase_DNA_bind_dom"/>
</dbReference>
<dbReference type="InterPro" id="IPR011010">
    <property type="entry name" value="DNA_brk_join_enz"/>
</dbReference>
<dbReference type="Gene3D" id="3.30.160.390">
    <property type="entry name" value="Integrase, DNA-binding domain"/>
    <property type="match status" value="1"/>
</dbReference>
<dbReference type="PANTHER" id="PTHR30629">
    <property type="entry name" value="PROPHAGE INTEGRASE"/>
    <property type="match status" value="1"/>
</dbReference>
<evidence type="ECO:0000313" key="6">
    <source>
        <dbReference type="EMBL" id="PSW15768.1"/>
    </source>
</evidence>
<evidence type="ECO:0000256" key="4">
    <source>
        <dbReference type="ARBA" id="ARBA00023172"/>
    </source>
</evidence>
<keyword evidence="4" id="KW-0233">DNA recombination</keyword>
<dbReference type="InterPro" id="IPR002104">
    <property type="entry name" value="Integrase_catalytic"/>
</dbReference>
<dbReference type="Pfam" id="PF22022">
    <property type="entry name" value="Phage_int_M"/>
    <property type="match status" value="1"/>
</dbReference>
<dbReference type="PANTHER" id="PTHR30629:SF2">
    <property type="entry name" value="PROPHAGE INTEGRASE INTS-RELATED"/>
    <property type="match status" value="1"/>
</dbReference>
<evidence type="ECO:0000256" key="3">
    <source>
        <dbReference type="ARBA" id="ARBA00023125"/>
    </source>
</evidence>
<dbReference type="AlphaFoldDB" id="A0A2T3NJT2"/>
<dbReference type="RefSeq" id="WP_107296386.1">
    <property type="nucleotide sequence ID" value="NZ_PYMB01000001.1"/>
</dbReference>
<dbReference type="OrthoDB" id="9795573at2"/>
<evidence type="ECO:0000259" key="5">
    <source>
        <dbReference type="PROSITE" id="PS51898"/>
    </source>
</evidence>
<dbReference type="Pfam" id="PF13356">
    <property type="entry name" value="Arm-DNA-bind_3"/>
    <property type="match status" value="1"/>
</dbReference>
<dbReference type="GO" id="GO:0003677">
    <property type="term" value="F:DNA binding"/>
    <property type="evidence" value="ECO:0007669"/>
    <property type="project" value="UniProtKB-KW"/>
</dbReference>
<accession>A0A2T3NJT2</accession>
<protein>
    <submittedName>
        <fullName evidence="6">Integrase</fullName>
    </submittedName>
</protein>
<dbReference type="GO" id="GO:0006310">
    <property type="term" value="P:DNA recombination"/>
    <property type="evidence" value="ECO:0007669"/>
    <property type="project" value="UniProtKB-KW"/>
</dbReference>